<dbReference type="Gene3D" id="1.10.600.10">
    <property type="entry name" value="Farnesyl Diphosphate Synthase"/>
    <property type="match status" value="1"/>
</dbReference>
<dbReference type="Pfam" id="PF00348">
    <property type="entry name" value="polyprenyl_synt"/>
    <property type="match status" value="1"/>
</dbReference>
<organism evidence="8 9">
    <name type="scientific">Streptomyces candidus</name>
    <dbReference type="NCBI Taxonomy" id="67283"/>
    <lineage>
        <taxon>Bacteria</taxon>
        <taxon>Bacillati</taxon>
        <taxon>Actinomycetota</taxon>
        <taxon>Actinomycetes</taxon>
        <taxon>Kitasatosporales</taxon>
        <taxon>Streptomycetaceae</taxon>
        <taxon>Streptomyces</taxon>
    </lineage>
</organism>
<comment type="caution">
    <text evidence="8">The sequence shown here is derived from an EMBL/GenBank/DDBJ whole genome shotgun (WGS) entry which is preliminary data.</text>
</comment>
<feature type="region of interest" description="Disordered" evidence="7">
    <location>
        <begin position="1"/>
        <end position="52"/>
    </location>
</feature>
<dbReference type="GO" id="GO:0004161">
    <property type="term" value="F:dimethylallyltranstransferase activity"/>
    <property type="evidence" value="ECO:0007669"/>
    <property type="project" value="UniProtKB-EC"/>
</dbReference>
<dbReference type="RefSeq" id="WP_185029669.1">
    <property type="nucleotide sequence ID" value="NZ_BNBN01000005.1"/>
</dbReference>
<keyword evidence="5" id="KW-0460">Magnesium</keyword>
<evidence type="ECO:0000313" key="9">
    <source>
        <dbReference type="Proteomes" id="UP000540423"/>
    </source>
</evidence>
<comment type="similarity">
    <text evidence="2 6">Belongs to the FPP/GGPP synthase family.</text>
</comment>
<dbReference type="GO" id="GO:0004337">
    <property type="term" value="F:(2E,6E)-farnesyl diphosphate synthase activity"/>
    <property type="evidence" value="ECO:0007669"/>
    <property type="project" value="UniProtKB-EC"/>
</dbReference>
<evidence type="ECO:0000256" key="1">
    <source>
        <dbReference type="ARBA" id="ARBA00001946"/>
    </source>
</evidence>
<dbReference type="PANTHER" id="PTHR12001:SF85">
    <property type="entry name" value="SHORT CHAIN ISOPRENYL DIPHOSPHATE SYNTHASE"/>
    <property type="match status" value="1"/>
</dbReference>
<evidence type="ECO:0000313" key="8">
    <source>
        <dbReference type="EMBL" id="MBB6435829.1"/>
    </source>
</evidence>
<dbReference type="GO" id="GO:0008299">
    <property type="term" value="P:isoprenoid biosynthetic process"/>
    <property type="evidence" value="ECO:0007669"/>
    <property type="project" value="InterPro"/>
</dbReference>
<evidence type="ECO:0000256" key="7">
    <source>
        <dbReference type="SAM" id="MobiDB-lite"/>
    </source>
</evidence>
<evidence type="ECO:0000256" key="4">
    <source>
        <dbReference type="ARBA" id="ARBA00022723"/>
    </source>
</evidence>
<dbReference type="EC" id="2.5.1.1" evidence="8"/>
<dbReference type="EC" id="2.5.1.10" evidence="8"/>
<keyword evidence="9" id="KW-1185">Reference proteome</keyword>
<dbReference type="SFLD" id="SFLDS00005">
    <property type="entry name" value="Isoprenoid_Synthase_Type_I"/>
    <property type="match status" value="1"/>
</dbReference>
<comment type="cofactor">
    <cofactor evidence="1">
        <name>Mg(2+)</name>
        <dbReference type="ChEBI" id="CHEBI:18420"/>
    </cofactor>
</comment>
<keyword evidence="4" id="KW-0479">Metal-binding</keyword>
<accession>A0A7X0HG25</accession>
<name>A0A7X0HG25_9ACTN</name>
<dbReference type="GO" id="GO:0004311">
    <property type="term" value="F:geranylgeranyl diphosphate synthase activity"/>
    <property type="evidence" value="ECO:0007669"/>
    <property type="project" value="UniProtKB-EC"/>
</dbReference>
<dbReference type="InterPro" id="IPR033749">
    <property type="entry name" value="Polyprenyl_synt_CS"/>
</dbReference>
<dbReference type="GO" id="GO:0046872">
    <property type="term" value="F:metal ion binding"/>
    <property type="evidence" value="ECO:0007669"/>
    <property type="project" value="UniProtKB-KW"/>
</dbReference>
<dbReference type="EMBL" id="JACHEM010000005">
    <property type="protein sequence ID" value="MBB6435829.1"/>
    <property type="molecule type" value="Genomic_DNA"/>
</dbReference>
<dbReference type="AlphaFoldDB" id="A0A7X0HG25"/>
<dbReference type="InterPro" id="IPR000092">
    <property type="entry name" value="Polyprenyl_synt"/>
</dbReference>
<dbReference type="Proteomes" id="UP000540423">
    <property type="component" value="Unassembled WGS sequence"/>
</dbReference>
<dbReference type="PANTHER" id="PTHR12001">
    <property type="entry name" value="GERANYLGERANYL PYROPHOSPHATE SYNTHASE"/>
    <property type="match status" value="1"/>
</dbReference>
<proteinExistence type="inferred from homology"/>
<dbReference type="InterPro" id="IPR008949">
    <property type="entry name" value="Isoprenoid_synthase_dom_sf"/>
</dbReference>
<protein>
    <submittedName>
        <fullName evidence="8">Geranylgeranyl diphosphate synthase type I</fullName>
        <ecNumber evidence="8">2.5.1.1</ecNumber>
        <ecNumber evidence="8">2.5.1.10</ecNumber>
        <ecNumber evidence="8">2.5.1.29</ecNumber>
    </submittedName>
</protein>
<evidence type="ECO:0000256" key="3">
    <source>
        <dbReference type="ARBA" id="ARBA00022679"/>
    </source>
</evidence>
<evidence type="ECO:0000256" key="2">
    <source>
        <dbReference type="ARBA" id="ARBA00006706"/>
    </source>
</evidence>
<dbReference type="SUPFAM" id="SSF48576">
    <property type="entry name" value="Terpenoid synthases"/>
    <property type="match status" value="1"/>
</dbReference>
<evidence type="ECO:0000256" key="5">
    <source>
        <dbReference type="ARBA" id="ARBA00022842"/>
    </source>
</evidence>
<dbReference type="EC" id="2.5.1.29" evidence="8"/>
<keyword evidence="3 6" id="KW-0808">Transferase</keyword>
<sequence>MRRTRTGESSSDSERVRPGPGQELWSAPARPRALHGREPVRPSRTGAHGVDRDVPEAVRRVLQEVLRERVRECAALDDTFAQDVAGRVADFTLNGGKRLRAQFLWWALRACGGGSRQAEADTALRLAAGLELIQTCALVHDDVMDGSAVRRGRPALHVALAARYAGSGATGPGEPFGRSAAVLAGDLALSWADDVVAEAWDAAAVTGDVRQRVRGLWRAMRTEMVAGQYLDLHGQVTGSRAVSTAIRTATLKSALYSVERPLALGAALAGADDRTTSALCCAGRCAGIAFQLRDDLLGVFGDPRTTGKPSGDDIRDGKLTYLTAVARARAEAGGDRAVTALLDTSLGDASLSDEGLARVREALVETGARDLVEAKIERLVAVGHRHLASVPLAPRGETRLRALLNSVAAVSVPAPVHVGRTVDGPRPAEICEERAR</sequence>
<reference evidence="8 9" key="1">
    <citation type="submission" date="2020-08" db="EMBL/GenBank/DDBJ databases">
        <title>Genomic Encyclopedia of Type Strains, Phase IV (KMG-IV): sequencing the most valuable type-strain genomes for metagenomic binning, comparative biology and taxonomic classification.</title>
        <authorList>
            <person name="Goeker M."/>
        </authorList>
    </citation>
    <scope>NUCLEOTIDE SEQUENCE [LARGE SCALE GENOMIC DNA]</scope>
    <source>
        <strain evidence="8 9">DSM 40141</strain>
    </source>
</reference>
<evidence type="ECO:0000256" key="6">
    <source>
        <dbReference type="RuleBase" id="RU004466"/>
    </source>
</evidence>
<dbReference type="PROSITE" id="PS00723">
    <property type="entry name" value="POLYPRENYL_SYNTHASE_1"/>
    <property type="match status" value="1"/>
</dbReference>
<dbReference type="CDD" id="cd00685">
    <property type="entry name" value="Trans_IPPS_HT"/>
    <property type="match status" value="1"/>
</dbReference>
<gene>
    <name evidence="8" type="ORF">HNQ79_002292</name>
</gene>